<dbReference type="Pfam" id="PF05709">
    <property type="entry name" value="Sipho_tail"/>
    <property type="match status" value="1"/>
</dbReference>
<dbReference type="STRING" id="1220589.CD32_01680"/>
<dbReference type="EMBL" id="JPVP01000040">
    <property type="protein sequence ID" value="KGR88398.1"/>
    <property type="molecule type" value="Genomic_DNA"/>
</dbReference>
<name>A0A0A3IZR5_9BACI</name>
<protein>
    <recommendedName>
        <fullName evidence="1">Siphovirus-type tail component RIFT-related domain-containing protein</fullName>
    </recommendedName>
</protein>
<comment type="caution">
    <text evidence="2">The sequence shown here is derived from an EMBL/GenBank/DDBJ whole genome shotgun (WGS) entry which is preliminary data.</text>
</comment>
<accession>A0A0A3IZR5</accession>
<dbReference type="Gene3D" id="2.40.30.200">
    <property type="match status" value="1"/>
</dbReference>
<evidence type="ECO:0000313" key="3">
    <source>
        <dbReference type="Proteomes" id="UP000030437"/>
    </source>
</evidence>
<dbReference type="OrthoDB" id="2734969at2"/>
<organism evidence="2 3">
    <name type="scientific">Lysinibacillus odysseyi 34hs-1 = NBRC 100172</name>
    <dbReference type="NCBI Taxonomy" id="1220589"/>
    <lineage>
        <taxon>Bacteria</taxon>
        <taxon>Bacillati</taxon>
        <taxon>Bacillota</taxon>
        <taxon>Bacilli</taxon>
        <taxon>Bacillales</taxon>
        <taxon>Bacillaceae</taxon>
        <taxon>Lysinibacillus</taxon>
    </lineage>
</organism>
<reference evidence="2 3" key="1">
    <citation type="submission" date="2014-02" db="EMBL/GenBank/DDBJ databases">
        <title>Draft genome sequence of Lysinibacillus odysseyi NBRC 100172.</title>
        <authorList>
            <person name="Zhang F."/>
            <person name="Wang G."/>
            <person name="Zhang L."/>
        </authorList>
    </citation>
    <scope>NUCLEOTIDE SEQUENCE [LARGE SCALE GENOMIC DNA]</scope>
    <source>
        <strain evidence="2 3">NBRC 100172</strain>
    </source>
</reference>
<keyword evidence="3" id="KW-1185">Reference proteome</keyword>
<proteinExistence type="predicted"/>
<sequence>MSVTFKGIPCSQVGLEVMDVERPLFGPFSDSFIKLPKVSGDIVIGDKTEGDLEVRIQFLLEPPPGQSHYDACRALRTYFKSDDKEKLIFAKDSGWAYMAKFVSSDNIERIVEDGIFWATFRCSPDMVPA</sequence>
<evidence type="ECO:0000313" key="2">
    <source>
        <dbReference type="EMBL" id="KGR88398.1"/>
    </source>
</evidence>
<gene>
    <name evidence="2" type="ORF">CD32_01680</name>
</gene>
<feature type="domain" description="Siphovirus-type tail component RIFT-related" evidence="1">
    <location>
        <begin position="10"/>
        <end position="113"/>
    </location>
</feature>
<evidence type="ECO:0000259" key="1">
    <source>
        <dbReference type="Pfam" id="PF05709"/>
    </source>
</evidence>
<dbReference type="Proteomes" id="UP000030437">
    <property type="component" value="Unassembled WGS sequence"/>
</dbReference>
<dbReference type="InterPro" id="IPR008841">
    <property type="entry name" value="Siphovirus-type_tail_N"/>
</dbReference>
<dbReference type="RefSeq" id="WP_036150476.1">
    <property type="nucleotide sequence ID" value="NZ_AVCX01000023.1"/>
</dbReference>
<dbReference type="AlphaFoldDB" id="A0A0A3IZR5"/>